<dbReference type="GO" id="GO:0003924">
    <property type="term" value="F:GTPase activity"/>
    <property type="evidence" value="ECO:0007669"/>
    <property type="project" value="InterPro"/>
</dbReference>
<dbReference type="GO" id="GO:0005525">
    <property type="term" value="F:GTP binding"/>
    <property type="evidence" value="ECO:0007669"/>
    <property type="project" value="UniProtKB-KW"/>
</dbReference>
<dbReference type="Gene3D" id="3.40.50.300">
    <property type="entry name" value="P-loop containing nucleotide triphosphate hydrolases"/>
    <property type="match status" value="1"/>
</dbReference>
<dbReference type="Pfam" id="PF00025">
    <property type="entry name" value="Arf"/>
    <property type="match status" value="1"/>
</dbReference>
<evidence type="ECO:0000256" key="3">
    <source>
        <dbReference type="SAM" id="MobiDB-lite"/>
    </source>
</evidence>
<feature type="compositionally biased region" description="Polar residues" evidence="3">
    <location>
        <begin position="18"/>
        <end position="28"/>
    </location>
</feature>
<organism evidence="4 5">
    <name type="scientific">Senna tora</name>
    <dbReference type="NCBI Taxonomy" id="362788"/>
    <lineage>
        <taxon>Eukaryota</taxon>
        <taxon>Viridiplantae</taxon>
        <taxon>Streptophyta</taxon>
        <taxon>Embryophyta</taxon>
        <taxon>Tracheophyta</taxon>
        <taxon>Spermatophyta</taxon>
        <taxon>Magnoliopsida</taxon>
        <taxon>eudicotyledons</taxon>
        <taxon>Gunneridae</taxon>
        <taxon>Pentapetalae</taxon>
        <taxon>rosids</taxon>
        <taxon>fabids</taxon>
        <taxon>Fabales</taxon>
        <taxon>Fabaceae</taxon>
        <taxon>Caesalpinioideae</taxon>
        <taxon>Cassia clade</taxon>
        <taxon>Senna</taxon>
    </lineage>
</organism>
<keyword evidence="2" id="KW-0342">GTP-binding</keyword>
<evidence type="ECO:0000256" key="2">
    <source>
        <dbReference type="ARBA" id="ARBA00023134"/>
    </source>
</evidence>
<accession>A0A834TT37</accession>
<proteinExistence type="predicted"/>
<sequence length="223" mass="24529">MASLDDFGTQTLHLRTSSLREVATSSAKEGTDREKKSKSPSSGTLSNTHTSSRIRVNLPQLAKKIRRAFTTPTLSITVRLVLLSKVARTHSAQPLVTSALVSILILLHNTSPIAIKAPSIVVITIRLLSVELDAHAQEPSAQEKQAPRFPHSSWSYSHCYMKKKHHGHSRHLGEISPYSAHTLPPPKSAWSAPSQNREDLRTGFNVETVECKNISFTVWDVGG</sequence>
<reference evidence="4" key="1">
    <citation type="submission" date="2020-09" db="EMBL/GenBank/DDBJ databases">
        <title>Genome-Enabled Discovery of Anthraquinone Biosynthesis in Senna tora.</title>
        <authorList>
            <person name="Kang S.-H."/>
            <person name="Pandey R.P."/>
            <person name="Lee C.-M."/>
            <person name="Sim J.-S."/>
            <person name="Jeong J.-T."/>
            <person name="Choi B.-S."/>
            <person name="Jung M."/>
            <person name="Ginzburg D."/>
            <person name="Zhao K."/>
            <person name="Won S.Y."/>
            <person name="Oh T.-J."/>
            <person name="Yu Y."/>
            <person name="Kim N.-H."/>
            <person name="Lee O.R."/>
            <person name="Lee T.-H."/>
            <person name="Bashyal P."/>
            <person name="Kim T.-S."/>
            <person name="Lee W.-H."/>
            <person name="Kawkins C."/>
            <person name="Kim C.-K."/>
            <person name="Kim J.S."/>
            <person name="Ahn B.O."/>
            <person name="Rhee S.Y."/>
            <person name="Sohng J.K."/>
        </authorList>
    </citation>
    <scope>NUCLEOTIDE SEQUENCE</scope>
    <source>
        <tissue evidence="4">Leaf</tissue>
    </source>
</reference>
<feature type="compositionally biased region" description="Polar residues" evidence="3">
    <location>
        <begin position="39"/>
        <end position="52"/>
    </location>
</feature>
<keyword evidence="5" id="KW-1185">Reference proteome</keyword>
<dbReference type="InterPro" id="IPR027417">
    <property type="entry name" value="P-loop_NTPase"/>
</dbReference>
<protein>
    <submittedName>
        <fullName evidence="4">ADP-ribosylation factor</fullName>
    </submittedName>
</protein>
<evidence type="ECO:0000313" key="5">
    <source>
        <dbReference type="Proteomes" id="UP000634136"/>
    </source>
</evidence>
<feature type="region of interest" description="Disordered" evidence="3">
    <location>
        <begin position="18"/>
        <end position="52"/>
    </location>
</feature>
<dbReference type="AlphaFoldDB" id="A0A834TT37"/>
<gene>
    <name evidence="4" type="ORF">G2W53_018141</name>
</gene>
<name>A0A834TT37_9FABA</name>
<evidence type="ECO:0000256" key="1">
    <source>
        <dbReference type="ARBA" id="ARBA00022741"/>
    </source>
</evidence>
<dbReference type="Proteomes" id="UP000634136">
    <property type="component" value="Unassembled WGS sequence"/>
</dbReference>
<dbReference type="InterPro" id="IPR006689">
    <property type="entry name" value="Small_GTPase_ARF/SAR"/>
</dbReference>
<evidence type="ECO:0000313" key="4">
    <source>
        <dbReference type="EMBL" id="KAF7826977.1"/>
    </source>
</evidence>
<keyword evidence="1" id="KW-0547">Nucleotide-binding</keyword>
<comment type="caution">
    <text evidence="4">The sequence shown here is derived from an EMBL/GenBank/DDBJ whole genome shotgun (WGS) entry which is preliminary data.</text>
</comment>
<dbReference type="EMBL" id="JAAIUW010000006">
    <property type="protein sequence ID" value="KAF7826977.1"/>
    <property type="molecule type" value="Genomic_DNA"/>
</dbReference>